<keyword evidence="7" id="KW-1185">Reference proteome</keyword>
<dbReference type="AlphaFoldDB" id="A0AAW0NS81"/>
<proteinExistence type="predicted"/>
<keyword evidence="3" id="KW-0106">Calcium</keyword>
<evidence type="ECO:0000313" key="7">
    <source>
        <dbReference type="Proteomes" id="UP001460270"/>
    </source>
</evidence>
<dbReference type="PANTHER" id="PTHR23055:SF60">
    <property type="entry name" value="CALAXIN"/>
    <property type="match status" value="1"/>
</dbReference>
<keyword evidence="2" id="KW-0677">Repeat</keyword>
<dbReference type="Proteomes" id="UP001460270">
    <property type="component" value="Unassembled WGS sequence"/>
</dbReference>
<dbReference type="PROSITE" id="PS50222">
    <property type="entry name" value="EF_HAND_2"/>
    <property type="match status" value="3"/>
</dbReference>
<dbReference type="SUPFAM" id="SSF47473">
    <property type="entry name" value="EF-hand"/>
    <property type="match status" value="1"/>
</dbReference>
<protein>
    <recommendedName>
        <fullName evidence="5">EF-hand domain-containing protein</fullName>
    </recommendedName>
</protein>
<dbReference type="InterPro" id="IPR002048">
    <property type="entry name" value="EF_hand_dom"/>
</dbReference>
<dbReference type="InterPro" id="IPR028846">
    <property type="entry name" value="Recoverin"/>
</dbReference>
<gene>
    <name evidence="6" type="ORF">WMY93_015997</name>
</gene>
<dbReference type="Pfam" id="PF13202">
    <property type="entry name" value="EF-hand_5"/>
    <property type="match status" value="2"/>
</dbReference>
<name>A0AAW0NS81_9GOBI</name>
<dbReference type="PANTHER" id="PTHR23055">
    <property type="entry name" value="CALCIUM BINDING PROTEINS"/>
    <property type="match status" value="1"/>
</dbReference>
<feature type="domain" description="EF-hand" evidence="5">
    <location>
        <begin position="125"/>
        <end position="160"/>
    </location>
</feature>
<evidence type="ECO:0000256" key="4">
    <source>
        <dbReference type="SAM" id="MobiDB-lite"/>
    </source>
</evidence>
<evidence type="ECO:0000259" key="5">
    <source>
        <dbReference type="PROSITE" id="PS50222"/>
    </source>
</evidence>
<dbReference type="InterPro" id="IPR018247">
    <property type="entry name" value="EF_Hand_1_Ca_BS"/>
</dbReference>
<comment type="caution">
    <text evidence="6">The sequence shown here is derived from an EMBL/GenBank/DDBJ whole genome shotgun (WGS) entry which is preliminary data.</text>
</comment>
<feature type="domain" description="EF-hand" evidence="5">
    <location>
        <begin position="167"/>
        <end position="202"/>
    </location>
</feature>
<feature type="compositionally biased region" description="Low complexity" evidence="4">
    <location>
        <begin position="301"/>
        <end position="317"/>
    </location>
</feature>
<dbReference type="PROSITE" id="PS00018">
    <property type="entry name" value="EF_HAND_1"/>
    <property type="match status" value="3"/>
</dbReference>
<evidence type="ECO:0000256" key="3">
    <source>
        <dbReference type="ARBA" id="ARBA00022837"/>
    </source>
</evidence>
<feature type="region of interest" description="Disordered" evidence="4">
    <location>
        <begin position="298"/>
        <end position="317"/>
    </location>
</feature>
<feature type="domain" description="EF-hand" evidence="5">
    <location>
        <begin position="89"/>
        <end position="124"/>
    </location>
</feature>
<dbReference type="Gene3D" id="1.10.238.10">
    <property type="entry name" value="EF-hand"/>
    <property type="match status" value="1"/>
</dbReference>
<keyword evidence="1" id="KW-0479">Metal-binding</keyword>
<dbReference type="GO" id="GO:0005509">
    <property type="term" value="F:calcium ion binding"/>
    <property type="evidence" value="ECO:0007669"/>
    <property type="project" value="InterPro"/>
</dbReference>
<evidence type="ECO:0000256" key="2">
    <source>
        <dbReference type="ARBA" id="ARBA00022737"/>
    </source>
</evidence>
<dbReference type="SMART" id="SM00054">
    <property type="entry name" value="EFh"/>
    <property type="match status" value="3"/>
</dbReference>
<evidence type="ECO:0000256" key="1">
    <source>
        <dbReference type="ARBA" id="ARBA00022723"/>
    </source>
</evidence>
<organism evidence="6 7">
    <name type="scientific">Mugilogobius chulae</name>
    <name type="common">yellowstripe goby</name>
    <dbReference type="NCBI Taxonomy" id="88201"/>
    <lineage>
        <taxon>Eukaryota</taxon>
        <taxon>Metazoa</taxon>
        <taxon>Chordata</taxon>
        <taxon>Craniata</taxon>
        <taxon>Vertebrata</taxon>
        <taxon>Euteleostomi</taxon>
        <taxon>Actinopterygii</taxon>
        <taxon>Neopterygii</taxon>
        <taxon>Teleostei</taxon>
        <taxon>Neoteleostei</taxon>
        <taxon>Acanthomorphata</taxon>
        <taxon>Gobiaria</taxon>
        <taxon>Gobiiformes</taxon>
        <taxon>Gobioidei</taxon>
        <taxon>Gobiidae</taxon>
        <taxon>Gobionellinae</taxon>
        <taxon>Mugilogobius</taxon>
    </lineage>
</organism>
<dbReference type="EMBL" id="JBBPFD010000011">
    <property type="protein sequence ID" value="KAK7907385.1"/>
    <property type="molecule type" value="Genomic_DNA"/>
</dbReference>
<accession>A0AAW0NS81</accession>
<evidence type="ECO:0000313" key="6">
    <source>
        <dbReference type="EMBL" id="KAK7907385.1"/>
    </source>
</evidence>
<sequence length="317" mass="35457">MELSAKGIFEAIASKIENECRLPAENLKSLKATAQALAKQSKYFSLLEVDCLIRQFYILLGQESMIAKPIPGMDKQEFAFILQTFFGIDTKIMINRMFATLDVNKDGHIGVEEWVESLGVFLRGDLDEKSLHTFQAYDLNSDKCISKEEIFFLLKKGDTTKDKSDQDLEDLLDLTFRQADQDHDGYLSCPDFQKTVQKSSMYLQAFGKCLPDPSEVAAFEDHLTELKRIVKAKGKRELNIPQKSCFLSLSSANPVHKPLPTETQKLSGFLPSALRLAHLPPPSPICSDTHFTYPVKTRGKSAATTRGSTASTSHKPI</sequence>
<reference evidence="7" key="1">
    <citation type="submission" date="2024-04" db="EMBL/GenBank/DDBJ databases">
        <title>Salinicola lusitanus LLJ914,a marine bacterium isolated from the Okinawa Trough.</title>
        <authorList>
            <person name="Li J."/>
        </authorList>
    </citation>
    <scope>NUCLEOTIDE SEQUENCE [LARGE SCALE GENOMIC DNA]</scope>
</reference>
<dbReference type="InterPro" id="IPR011992">
    <property type="entry name" value="EF-hand-dom_pair"/>
</dbReference>